<evidence type="ECO:0000256" key="1">
    <source>
        <dbReference type="PROSITE-ProRule" id="PRU00206"/>
    </source>
</evidence>
<organism evidence="5">
    <name type="scientific">Guillardia theta (strain CCMP2712)</name>
    <name type="common">Cryptophyte</name>
    <dbReference type="NCBI Taxonomy" id="905079"/>
    <lineage>
        <taxon>Eukaryota</taxon>
        <taxon>Cryptophyceae</taxon>
        <taxon>Pyrenomonadales</taxon>
        <taxon>Geminigeraceae</taxon>
        <taxon>Guillardia</taxon>
    </lineage>
</organism>
<dbReference type="Pfam" id="PF00020">
    <property type="entry name" value="TNFR_c6"/>
    <property type="match status" value="3"/>
</dbReference>
<feature type="disulfide bond" evidence="1">
    <location>
        <begin position="148"/>
        <end position="161"/>
    </location>
</feature>
<dbReference type="EMBL" id="JH993001">
    <property type="protein sequence ID" value="EKX45109.1"/>
    <property type="molecule type" value="Genomic_DNA"/>
</dbReference>
<dbReference type="Pfam" id="PF07699">
    <property type="entry name" value="Ephrin_rec_like"/>
    <property type="match status" value="2"/>
</dbReference>
<feature type="disulfide bond" evidence="1">
    <location>
        <begin position="730"/>
        <end position="748"/>
    </location>
</feature>
<keyword evidence="7" id="KW-1185">Reference proteome</keyword>
<dbReference type="SMART" id="SM01411">
    <property type="entry name" value="Ephrin_rec_like"/>
    <property type="match status" value="11"/>
</dbReference>
<keyword evidence="1" id="KW-1015">Disulfide bond</keyword>
<feature type="repeat" description="TNFR-Cys" evidence="1">
    <location>
        <begin position="709"/>
        <end position="748"/>
    </location>
</feature>
<dbReference type="AlphaFoldDB" id="L1JAH8"/>
<reference evidence="6" key="3">
    <citation type="submission" date="2016-03" db="UniProtKB">
        <authorList>
            <consortium name="EnsemblProtists"/>
        </authorList>
    </citation>
    <scope>IDENTIFICATION</scope>
</reference>
<dbReference type="STRING" id="905079.L1JAH8"/>
<evidence type="ECO:0000313" key="6">
    <source>
        <dbReference type="EnsemblProtists" id="EKX45109"/>
    </source>
</evidence>
<reference evidence="7" key="2">
    <citation type="submission" date="2012-11" db="EMBL/GenBank/DDBJ databases">
        <authorList>
            <person name="Kuo A."/>
            <person name="Curtis B.A."/>
            <person name="Tanifuji G."/>
            <person name="Burki F."/>
            <person name="Gruber A."/>
            <person name="Irimia M."/>
            <person name="Maruyama S."/>
            <person name="Arias M.C."/>
            <person name="Ball S.G."/>
            <person name="Gile G.H."/>
            <person name="Hirakawa Y."/>
            <person name="Hopkins J.F."/>
            <person name="Rensing S.A."/>
            <person name="Schmutz J."/>
            <person name="Symeonidi A."/>
            <person name="Elias M."/>
            <person name="Eveleigh R.J."/>
            <person name="Herman E.K."/>
            <person name="Klute M.J."/>
            <person name="Nakayama T."/>
            <person name="Obornik M."/>
            <person name="Reyes-Prieto A."/>
            <person name="Armbrust E.V."/>
            <person name="Aves S.J."/>
            <person name="Beiko R.G."/>
            <person name="Coutinho P."/>
            <person name="Dacks J.B."/>
            <person name="Durnford D.G."/>
            <person name="Fast N.M."/>
            <person name="Green B.R."/>
            <person name="Grisdale C."/>
            <person name="Hempe F."/>
            <person name="Henrissat B."/>
            <person name="Hoppner M.P."/>
            <person name="Ishida K.-I."/>
            <person name="Kim E."/>
            <person name="Koreny L."/>
            <person name="Kroth P.G."/>
            <person name="Liu Y."/>
            <person name="Malik S.-B."/>
            <person name="Maier U.G."/>
            <person name="McRose D."/>
            <person name="Mock T."/>
            <person name="Neilson J.A."/>
            <person name="Onodera N.T."/>
            <person name="Poole A.M."/>
            <person name="Pritham E.J."/>
            <person name="Richards T.A."/>
            <person name="Rocap G."/>
            <person name="Roy S.W."/>
            <person name="Sarai C."/>
            <person name="Schaack S."/>
            <person name="Shirato S."/>
            <person name="Slamovits C.H."/>
            <person name="Spencer D.F."/>
            <person name="Suzuki S."/>
            <person name="Worden A.Z."/>
            <person name="Zauner S."/>
            <person name="Barry K."/>
            <person name="Bell C."/>
            <person name="Bharti A.K."/>
            <person name="Crow J.A."/>
            <person name="Grimwood J."/>
            <person name="Kramer R."/>
            <person name="Lindquist E."/>
            <person name="Lucas S."/>
            <person name="Salamov A."/>
            <person name="McFadden G.I."/>
            <person name="Lane C.E."/>
            <person name="Keeling P.J."/>
            <person name="Gray M.W."/>
            <person name="Grigoriev I.V."/>
            <person name="Archibald J.M."/>
        </authorList>
    </citation>
    <scope>NUCLEOTIDE SEQUENCE</scope>
    <source>
        <strain evidence="7">CCMP2712</strain>
    </source>
</reference>
<feature type="disulfide bond" evidence="1">
    <location>
        <begin position="574"/>
        <end position="592"/>
    </location>
</feature>
<dbReference type="KEGG" id="gtt:GUITHDRAFT_109153"/>
<dbReference type="EnsemblProtists" id="EKX45109">
    <property type="protein sequence ID" value="EKX45109"/>
    <property type="gene ID" value="GUITHDRAFT_109153"/>
</dbReference>
<dbReference type="SMART" id="SM00208">
    <property type="entry name" value="TNFR"/>
    <property type="match status" value="8"/>
</dbReference>
<dbReference type="PaxDb" id="55529-EKX45109"/>
<dbReference type="PANTHER" id="PTHR46967">
    <property type="entry name" value="INSULIN-LIKE GROWTH FACTOR BINDING PROTEIN,N-TERMINAL"/>
    <property type="match status" value="1"/>
</dbReference>
<feature type="repeat" description="TNFR-Cys" evidence="1">
    <location>
        <begin position="597"/>
        <end position="638"/>
    </location>
</feature>
<dbReference type="InterPro" id="IPR011641">
    <property type="entry name" value="Tyr-kin_ephrin_A/B_rcpt-like"/>
</dbReference>
<feature type="disulfide bond" evidence="1">
    <location>
        <begin position="151"/>
        <end position="169"/>
    </location>
</feature>
<feature type="disulfide bond" evidence="1">
    <location>
        <begin position="617"/>
        <end position="630"/>
    </location>
</feature>
<gene>
    <name evidence="5" type="ORF">GUITHDRAFT_109153</name>
</gene>
<dbReference type="OMA" id="RCTTHCW"/>
<accession>L1JAH8</accession>
<evidence type="ECO:0000256" key="2">
    <source>
        <dbReference type="SAM" id="Phobius"/>
    </source>
</evidence>
<dbReference type="Proteomes" id="UP000011087">
    <property type="component" value="Unassembled WGS sequence"/>
</dbReference>
<keyword evidence="2" id="KW-0472">Membrane</keyword>
<dbReference type="InterPro" id="IPR001368">
    <property type="entry name" value="TNFR/NGFR_Cys_rich_reg"/>
</dbReference>
<dbReference type="InterPro" id="IPR009030">
    <property type="entry name" value="Growth_fac_rcpt_cys_sf"/>
</dbReference>
<feature type="chain" id="PRO_5008771061" description="TNFR-Cys domain-containing protein" evidence="3">
    <location>
        <begin position="23"/>
        <end position="1105"/>
    </location>
</feature>
<feature type="domain" description="TNFR-Cys" evidence="4">
    <location>
        <begin position="132"/>
        <end position="169"/>
    </location>
</feature>
<dbReference type="HOGENOM" id="CLU_282616_0_0_1"/>
<feature type="repeat" description="TNFR-Cys" evidence="1">
    <location>
        <begin position="549"/>
        <end position="592"/>
    </location>
</feature>
<evidence type="ECO:0000313" key="7">
    <source>
        <dbReference type="Proteomes" id="UP000011087"/>
    </source>
</evidence>
<keyword evidence="2" id="KW-1133">Transmembrane helix</keyword>
<dbReference type="PROSITE" id="PS00652">
    <property type="entry name" value="TNFR_NGFR_1"/>
    <property type="match status" value="2"/>
</dbReference>
<keyword evidence="3" id="KW-0732">Signal</keyword>
<dbReference type="SUPFAM" id="SSF57184">
    <property type="entry name" value="Growth factor receptor domain"/>
    <property type="match status" value="3"/>
</dbReference>
<evidence type="ECO:0000313" key="5">
    <source>
        <dbReference type="EMBL" id="EKX45109.1"/>
    </source>
</evidence>
<sequence length="1105" mass="116982">MQGAAFALVAAWAAGMAGGSEGYGMSCQYDNDCGYSSCRISGYSSACYKGDDNLEPRLRPQRFNCVWTSGCACYYFKAAVVVASCNCTNQPCNSVSPENPLCPAGVIEVCPTPNCDAKDDLAHWTGSGCDWQCNTGYWRDSANKCQPCTQCQIGQYASTVCSPTTNAVCSNCPEKSVSVYNNVPISGCKCGAGYSGTIAFSWSTCQACSKGKYKDIIGTSNCVACPAGKYSEIDAAPSLGNCLQCPNNSYSPEGSPQRTSCTCNAGYWGPHGGNCTACRGGKFSNISGSLTVDTCKSCLPGQYSYDGSTVCLKCPANTYSEVPVSNVSLCTPCTRYAVSNPGSISSASCKCNYGYYSSDPSTCSACKEGTYTAELGLTQCSYCPRNNYSAAASSTCYDCPVNTYSTYGICLCVAGYIKSAQGVCVPCGAGKFRAVADQVCNECPAGKFSSLAVATSSTQCMDCPTNSMSKAGSTSKSACVCYAGYFGPDCIQCPAGTYRSDITASACTPCAAGNFSTVVGATSPTVCVQCADGTVAPLPGASTCMQCSTCRFPTFKTKSCNRTVDTVCTPCSNCTKTQYISSECSPLSDRICADCQQCPTGKYIYSECKAVNDCRDCTVCGQGEYNLVNCSFQNNAVCTLCAKGKYKVFVGSQPCIDCEPGKYNTNAGLSFCMSCAAGTYALANNADPPCAVCAAGKYSAASGSSTCTSCPSDQYSDMSGSTACKTCQICKISEYQWSPCSRTSDARCSSCPLGKYRFDPNSQTCTGCYAGKYFFKDSPAAIACFDCEEGKYSLGDSTPCIQCEIGKFNPTKGASTCSICPPSTISPVGATTSFACQIYVSLSMQLTVANSFDASQQTTFSSVIAQYLQVDLNSVLITQSSSARRASILVKVSVAILCNSEQEAVGVEKLLASGVLQQRLATAGFSDISKFEYKRGASLASSSLSAGFIVLYVLIAFAGVLLIGAGVYTYARRKLLYVETMGDELVPSKEPPIDVEEPDHSLQLVFSHSSRTELPPEKCVWMGATLQESMQKDMEAFFVNLSSRAYDDIIAREGRMLEIADNLRTSDPMIATSIFEGLEAVHNSRGERMRAEEMRNKKERLLQVT</sequence>
<dbReference type="GeneID" id="17301710"/>
<feature type="disulfide bond" evidence="1">
    <location>
        <begin position="571"/>
        <end position="584"/>
    </location>
</feature>
<proteinExistence type="predicted"/>
<evidence type="ECO:0000256" key="3">
    <source>
        <dbReference type="SAM" id="SignalP"/>
    </source>
</evidence>
<dbReference type="eggNOG" id="KOG1217">
    <property type="taxonomic scope" value="Eukaryota"/>
</dbReference>
<protein>
    <recommendedName>
        <fullName evidence="4">TNFR-Cys domain-containing protein</fullName>
    </recommendedName>
</protein>
<evidence type="ECO:0000259" key="4">
    <source>
        <dbReference type="PROSITE" id="PS50050"/>
    </source>
</evidence>
<feature type="domain" description="TNFR-Cys" evidence="4">
    <location>
        <begin position="709"/>
        <end position="748"/>
    </location>
</feature>
<feature type="signal peptide" evidence="3">
    <location>
        <begin position="1"/>
        <end position="22"/>
    </location>
</feature>
<feature type="disulfide bond" evidence="1">
    <location>
        <begin position="620"/>
        <end position="638"/>
    </location>
</feature>
<reference evidence="5 7" key="1">
    <citation type="journal article" date="2012" name="Nature">
        <title>Algal genomes reveal evolutionary mosaicism and the fate of nucleomorphs.</title>
        <authorList>
            <consortium name="DOE Joint Genome Institute"/>
            <person name="Curtis B.A."/>
            <person name="Tanifuji G."/>
            <person name="Burki F."/>
            <person name="Gruber A."/>
            <person name="Irimia M."/>
            <person name="Maruyama S."/>
            <person name="Arias M.C."/>
            <person name="Ball S.G."/>
            <person name="Gile G.H."/>
            <person name="Hirakawa Y."/>
            <person name="Hopkins J.F."/>
            <person name="Kuo A."/>
            <person name="Rensing S.A."/>
            <person name="Schmutz J."/>
            <person name="Symeonidi A."/>
            <person name="Elias M."/>
            <person name="Eveleigh R.J."/>
            <person name="Herman E.K."/>
            <person name="Klute M.J."/>
            <person name="Nakayama T."/>
            <person name="Obornik M."/>
            <person name="Reyes-Prieto A."/>
            <person name="Armbrust E.V."/>
            <person name="Aves S.J."/>
            <person name="Beiko R.G."/>
            <person name="Coutinho P."/>
            <person name="Dacks J.B."/>
            <person name="Durnford D.G."/>
            <person name="Fast N.M."/>
            <person name="Green B.R."/>
            <person name="Grisdale C.J."/>
            <person name="Hempel F."/>
            <person name="Henrissat B."/>
            <person name="Hoppner M.P."/>
            <person name="Ishida K."/>
            <person name="Kim E."/>
            <person name="Koreny L."/>
            <person name="Kroth P.G."/>
            <person name="Liu Y."/>
            <person name="Malik S.B."/>
            <person name="Maier U.G."/>
            <person name="McRose D."/>
            <person name="Mock T."/>
            <person name="Neilson J.A."/>
            <person name="Onodera N.T."/>
            <person name="Poole A.M."/>
            <person name="Pritham E.J."/>
            <person name="Richards T.A."/>
            <person name="Rocap G."/>
            <person name="Roy S.W."/>
            <person name="Sarai C."/>
            <person name="Schaack S."/>
            <person name="Shirato S."/>
            <person name="Slamovits C.H."/>
            <person name="Spencer D.F."/>
            <person name="Suzuki S."/>
            <person name="Worden A.Z."/>
            <person name="Zauner S."/>
            <person name="Barry K."/>
            <person name="Bell C."/>
            <person name="Bharti A.K."/>
            <person name="Crow J.A."/>
            <person name="Grimwood J."/>
            <person name="Kramer R."/>
            <person name="Lindquist E."/>
            <person name="Lucas S."/>
            <person name="Salamov A."/>
            <person name="McFadden G.I."/>
            <person name="Lane C.E."/>
            <person name="Keeling P.J."/>
            <person name="Gray M.W."/>
            <person name="Grigoriev I.V."/>
            <person name="Archibald J.M."/>
        </authorList>
    </citation>
    <scope>NUCLEOTIDE SEQUENCE</scope>
    <source>
        <strain evidence="5 7">CCMP2712</strain>
    </source>
</reference>
<feature type="transmembrane region" description="Helical" evidence="2">
    <location>
        <begin position="949"/>
        <end position="971"/>
    </location>
</feature>
<comment type="caution">
    <text evidence="1">Lacks conserved residue(s) required for the propagation of feature annotation.</text>
</comment>
<dbReference type="OrthoDB" id="6287073at2759"/>
<name>L1JAH8_GUITC</name>
<dbReference type="PROSITE" id="PS50050">
    <property type="entry name" value="TNFR_NGFR_2"/>
    <property type="match status" value="4"/>
</dbReference>
<feature type="repeat" description="TNFR-Cys" evidence="1">
    <location>
        <begin position="132"/>
        <end position="169"/>
    </location>
</feature>
<dbReference type="RefSeq" id="XP_005832089.1">
    <property type="nucleotide sequence ID" value="XM_005832032.1"/>
</dbReference>
<dbReference type="Gene3D" id="2.10.50.10">
    <property type="entry name" value="Tumor Necrosis Factor Receptor, subunit A, domain 2"/>
    <property type="match status" value="10"/>
</dbReference>
<feature type="domain" description="TNFR-Cys" evidence="4">
    <location>
        <begin position="549"/>
        <end position="592"/>
    </location>
</feature>
<dbReference type="PANTHER" id="PTHR46967:SF1">
    <property type="entry name" value="KERATIN-ASSOCIATED PROTEIN 16-1-LIKE"/>
    <property type="match status" value="1"/>
</dbReference>
<feature type="domain" description="TNFR-Cys" evidence="4">
    <location>
        <begin position="597"/>
        <end position="638"/>
    </location>
</feature>
<feature type="disulfide bond" evidence="1">
    <location>
        <begin position="727"/>
        <end position="740"/>
    </location>
</feature>
<keyword evidence="2" id="KW-0812">Transmembrane</keyword>